<protein>
    <recommendedName>
        <fullName evidence="4">Small CPxCG-related zinc finger protein</fullName>
    </recommendedName>
</protein>
<sequence length="72" mass="7701">MIRPPGGRFGESDTTITGQMVPCPDCGRATGVPVPNESTIVDAAEEAEGSSTTKCPHCDRRFEVGYRLESDD</sequence>
<dbReference type="Proteomes" id="UP001596432">
    <property type="component" value="Unassembled WGS sequence"/>
</dbReference>
<dbReference type="RefSeq" id="WP_274322030.1">
    <property type="nucleotide sequence ID" value="NZ_CP118158.1"/>
</dbReference>
<proteinExistence type="predicted"/>
<dbReference type="EMBL" id="JBHTAS010000001">
    <property type="protein sequence ID" value="MFC7140939.1"/>
    <property type="molecule type" value="Genomic_DNA"/>
</dbReference>
<keyword evidence="3" id="KW-1185">Reference proteome</keyword>
<name>A0ABD5Y0U0_9EURY</name>
<evidence type="ECO:0000256" key="1">
    <source>
        <dbReference type="SAM" id="MobiDB-lite"/>
    </source>
</evidence>
<evidence type="ECO:0008006" key="4">
    <source>
        <dbReference type="Google" id="ProtNLM"/>
    </source>
</evidence>
<feature type="region of interest" description="Disordered" evidence="1">
    <location>
        <begin position="1"/>
        <end position="22"/>
    </location>
</feature>
<dbReference type="GeneID" id="78821245"/>
<evidence type="ECO:0000313" key="3">
    <source>
        <dbReference type="Proteomes" id="UP001596432"/>
    </source>
</evidence>
<evidence type="ECO:0000313" key="2">
    <source>
        <dbReference type="EMBL" id="MFC7140939.1"/>
    </source>
</evidence>
<dbReference type="AlphaFoldDB" id="A0ABD5Y0U0"/>
<comment type="caution">
    <text evidence="2">The sequence shown here is derived from an EMBL/GenBank/DDBJ whole genome shotgun (WGS) entry which is preliminary data.</text>
</comment>
<reference evidence="2 3" key="1">
    <citation type="journal article" date="2019" name="Int. J. Syst. Evol. Microbiol.">
        <title>The Global Catalogue of Microorganisms (GCM) 10K type strain sequencing project: providing services to taxonomists for standard genome sequencing and annotation.</title>
        <authorList>
            <consortium name="The Broad Institute Genomics Platform"/>
            <consortium name="The Broad Institute Genome Sequencing Center for Infectious Disease"/>
            <person name="Wu L."/>
            <person name="Ma J."/>
        </authorList>
    </citation>
    <scope>NUCLEOTIDE SEQUENCE [LARGE SCALE GENOMIC DNA]</scope>
    <source>
        <strain evidence="2 3">XZYJT29</strain>
    </source>
</reference>
<accession>A0ABD5Y0U0</accession>
<gene>
    <name evidence="2" type="ORF">ACFQMA_14030</name>
</gene>
<organism evidence="2 3">
    <name type="scientific">Halosimplex aquaticum</name>
    <dbReference type="NCBI Taxonomy" id="3026162"/>
    <lineage>
        <taxon>Archaea</taxon>
        <taxon>Methanobacteriati</taxon>
        <taxon>Methanobacteriota</taxon>
        <taxon>Stenosarchaea group</taxon>
        <taxon>Halobacteria</taxon>
        <taxon>Halobacteriales</taxon>
        <taxon>Haloarculaceae</taxon>
        <taxon>Halosimplex</taxon>
    </lineage>
</organism>